<dbReference type="EMBL" id="AAXG02000011">
    <property type="protein sequence ID" value="EDN00459.1"/>
    <property type="molecule type" value="Genomic_DNA"/>
</dbReference>
<proteinExistence type="predicted"/>
<evidence type="ECO:0000256" key="1">
    <source>
        <dbReference type="SAM" id="MobiDB-lite"/>
    </source>
</evidence>
<name>A6NUB2_9FIRM</name>
<feature type="compositionally biased region" description="Low complexity" evidence="1">
    <location>
        <begin position="21"/>
        <end position="33"/>
    </location>
</feature>
<dbReference type="AlphaFoldDB" id="A6NUB2"/>
<organism evidence="2 3">
    <name type="scientific">Pseudoflavonifractor capillosus ATCC 29799</name>
    <dbReference type="NCBI Taxonomy" id="411467"/>
    <lineage>
        <taxon>Bacteria</taxon>
        <taxon>Bacillati</taxon>
        <taxon>Bacillota</taxon>
        <taxon>Clostridia</taxon>
        <taxon>Eubacteriales</taxon>
        <taxon>Oscillospiraceae</taxon>
        <taxon>Pseudoflavonifractor</taxon>
    </lineage>
</organism>
<accession>A6NUB2</accession>
<dbReference type="STRING" id="411467.BACCAP_01794"/>
<feature type="region of interest" description="Disordered" evidence="1">
    <location>
        <begin position="1"/>
        <end position="59"/>
    </location>
</feature>
<sequence>MDLEGVLQGLGQPGEDLRQTAGQALAAAQGLGEEQSRPDNGDIEEQPDEQVAGLGWLFQ</sequence>
<reference evidence="2 3" key="2">
    <citation type="submission" date="2007-06" db="EMBL/GenBank/DDBJ databases">
        <title>Draft genome sequence of Pseudoflavonifractor capillosus ATCC 29799.</title>
        <authorList>
            <person name="Sudarsanam P."/>
            <person name="Ley R."/>
            <person name="Guruge J."/>
            <person name="Turnbaugh P.J."/>
            <person name="Mahowald M."/>
            <person name="Liep D."/>
            <person name="Gordon J."/>
        </authorList>
    </citation>
    <scope>NUCLEOTIDE SEQUENCE [LARGE SCALE GENOMIC DNA]</scope>
    <source>
        <strain evidence="2 3">ATCC 29799</strain>
    </source>
</reference>
<reference evidence="2 3" key="1">
    <citation type="submission" date="2007-04" db="EMBL/GenBank/DDBJ databases">
        <authorList>
            <person name="Fulton L."/>
            <person name="Clifton S."/>
            <person name="Fulton B."/>
            <person name="Xu J."/>
            <person name="Minx P."/>
            <person name="Pepin K.H."/>
            <person name="Johnson M."/>
            <person name="Thiruvilangam P."/>
            <person name="Bhonagiri V."/>
            <person name="Nash W.E."/>
            <person name="Mardis E.R."/>
            <person name="Wilson R.K."/>
        </authorList>
    </citation>
    <scope>NUCLEOTIDE SEQUENCE [LARGE SCALE GENOMIC DNA]</scope>
    <source>
        <strain evidence="2 3">ATCC 29799</strain>
    </source>
</reference>
<keyword evidence="3" id="KW-1185">Reference proteome</keyword>
<dbReference type="Proteomes" id="UP000003639">
    <property type="component" value="Unassembled WGS sequence"/>
</dbReference>
<gene>
    <name evidence="2" type="ORF">BACCAP_01794</name>
</gene>
<dbReference type="RefSeq" id="WP_006572339.1">
    <property type="nucleotide sequence ID" value="NZ_AAXG02000011.1"/>
</dbReference>
<protein>
    <submittedName>
        <fullName evidence="2">Uncharacterized protein</fullName>
    </submittedName>
</protein>
<comment type="caution">
    <text evidence="2">The sequence shown here is derived from an EMBL/GenBank/DDBJ whole genome shotgun (WGS) entry which is preliminary data.</text>
</comment>
<evidence type="ECO:0000313" key="2">
    <source>
        <dbReference type="EMBL" id="EDN00459.1"/>
    </source>
</evidence>
<evidence type="ECO:0000313" key="3">
    <source>
        <dbReference type="Proteomes" id="UP000003639"/>
    </source>
</evidence>